<comment type="caution">
    <text evidence="2">The sequence shown here is derived from an EMBL/GenBank/DDBJ whole genome shotgun (WGS) entry which is preliminary data.</text>
</comment>
<dbReference type="InterPro" id="IPR016181">
    <property type="entry name" value="Acyl_CoA_acyltransferase"/>
</dbReference>
<name>A0ABN3HMF6_9ACTN</name>
<dbReference type="CDD" id="cd04301">
    <property type="entry name" value="NAT_SF"/>
    <property type="match status" value="1"/>
</dbReference>
<organism evidence="2 3">
    <name type="scientific">Streptomyces glaucosporus</name>
    <dbReference type="NCBI Taxonomy" id="284044"/>
    <lineage>
        <taxon>Bacteria</taxon>
        <taxon>Bacillati</taxon>
        <taxon>Actinomycetota</taxon>
        <taxon>Actinomycetes</taxon>
        <taxon>Kitasatosporales</taxon>
        <taxon>Streptomycetaceae</taxon>
        <taxon>Streptomyces</taxon>
    </lineage>
</organism>
<evidence type="ECO:0000259" key="1">
    <source>
        <dbReference type="PROSITE" id="PS51186"/>
    </source>
</evidence>
<reference evidence="2 3" key="1">
    <citation type="journal article" date="2019" name="Int. J. Syst. Evol. Microbiol.">
        <title>The Global Catalogue of Microorganisms (GCM) 10K type strain sequencing project: providing services to taxonomists for standard genome sequencing and annotation.</title>
        <authorList>
            <consortium name="The Broad Institute Genomics Platform"/>
            <consortium name="The Broad Institute Genome Sequencing Center for Infectious Disease"/>
            <person name="Wu L."/>
            <person name="Ma J."/>
        </authorList>
    </citation>
    <scope>NUCLEOTIDE SEQUENCE [LARGE SCALE GENOMIC DNA]</scope>
    <source>
        <strain evidence="2 3">JCM 6921</strain>
    </source>
</reference>
<dbReference type="InterPro" id="IPR000182">
    <property type="entry name" value="GNAT_dom"/>
</dbReference>
<dbReference type="Pfam" id="PF18014">
    <property type="entry name" value="Acetyltransf_18"/>
    <property type="match status" value="1"/>
</dbReference>
<protein>
    <submittedName>
        <fullName evidence="2">GNAT family N-acetyltransferase</fullName>
    </submittedName>
</protein>
<dbReference type="Pfam" id="PF00583">
    <property type="entry name" value="Acetyltransf_1"/>
    <property type="match status" value="1"/>
</dbReference>
<dbReference type="PANTHER" id="PTHR47237:SF2">
    <property type="entry name" value="BLL4206 PROTEIN"/>
    <property type="match status" value="1"/>
</dbReference>
<dbReference type="RefSeq" id="WP_344628884.1">
    <property type="nucleotide sequence ID" value="NZ_BAAATJ010000001.1"/>
</dbReference>
<dbReference type="PANTHER" id="PTHR47237">
    <property type="entry name" value="SLL0310 PROTEIN"/>
    <property type="match status" value="1"/>
</dbReference>
<dbReference type="Proteomes" id="UP001500058">
    <property type="component" value="Unassembled WGS sequence"/>
</dbReference>
<dbReference type="EMBL" id="BAAATJ010000001">
    <property type="protein sequence ID" value="GAA2383861.1"/>
    <property type="molecule type" value="Genomic_DNA"/>
</dbReference>
<dbReference type="PROSITE" id="PS51186">
    <property type="entry name" value="GNAT"/>
    <property type="match status" value="1"/>
</dbReference>
<proteinExistence type="predicted"/>
<feature type="domain" description="N-acetyltransferase" evidence="1">
    <location>
        <begin position="22"/>
        <end position="160"/>
    </location>
</feature>
<dbReference type="InterPro" id="IPR041496">
    <property type="entry name" value="YitH/HolE_GNAT"/>
</dbReference>
<evidence type="ECO:0000313" key="2">
    <source>
        <dbReference type="EMBL" id="GAA2383861.1"/>
    </source>
</evidence>
<keyword evidence="3" id="KW-1185">Reference proteome</keyword>
<dbReference type="InterPro" id="IPR052729">
    <property type="entry name" value="Acyl/Acetyltrans_Enzymes"/>
</dbReference>
<gene>
    <name evidence="2" type="ORF">GCM10010420_02520</name>
</gene>
<dbReference type="Gene3D" id="3.40.630.90">
    <property type="match status" value="1"/>
</dbReference>
<evidence type="ECO:0000313" key="3">
    <source>
        <dbReference type="Proteomes" id="UP001500058"/>
    </source>
</evidence>
<sequence>MTSSPSAPPSSSPSPSPAPVFPAVRRLALADLPACLDLAADRGWGREEHKWRLLLTAGQGYGIDAPDGGLAGAFVLTSYGPAGGTPDGRPCACVSMVLVAERHARRGLGSRMMRHALEEAGDATVFLFATDLGRPLYERLGFAPLEPADMYTGRFACDCPGGHTDGTAVRDATAADLPAVRALDATVFGADRSHLLVRLPAFADHLAVASSGTRLTGFAAAWPNGDTTVIGPVVAEDGATARALIARLASRSGGPVRVDTYARHRDLAAWLRSHGLDGRFLSTLMVHGAPDVPCDTGRVFAPYSVALG</sequence>
<accession>A0ABN3HMF6</accession>
<dbReference type="Gene3D" id="3.40.630.30">
    <property type="match status" value="1"/>
</dbReference>
<dbReference type="SUPFAM" id="SSF55729">
    <property type="entry name" value="Acyl-CoA N-acyltransferases (Nat)"/>
    <property type="match status" value="1"/>
</dbReference>